<keyword evidence="5" id="KW-0812">Transmembrane</keyword>
<dbReference type="GO" id="GO:1990281">
    <property type="term" value="C:efflux pump complex"/>
    <property type="evidence" value="ECO:0007669"/>
    <property type="project" value="TreeGrafter"/>
</dbReference>
<accession>A0A4D8Q0E6</accession>
<feature type="compositionally biased region" description="Polar residues" evidence="9">
    <location>
        <begin position="79"/>
        <end position="107"/>
    </location>
</feature>
<evidence type="ECO:0000256" key="1">
    <source>
        <dbReference type="ARBA" id="ARBA00004442"/>
    </source>
</evidence>
<keyword evidence="6" id="KW-0472">Membrane</keyword>
<reference evidence="11 12" key="1">
    <citation type="submission" date="2018-09" db="EMBL/GenBank/DDBJ databases">
        <title>Whole genome based analysis of evolution and adaptive divergence in Indian and Brazilian strains of Azospirillum brasilense.</title>
        <authorList>
            <person name="Singh C."/>
            <person name="Tripathi A.K."/>
        </authorList>
    </citation>
    <scope>NUCLEOTIDE SEQUENCE [LARGE SCALE GENOMIC DNA]</scope>
    <source>
        <strain evidence="11 12">MTCC4036</strain>
    </source>
</reference>
<dbReference type="GO" id="GO:0015288">
    <property type="term" value="F:porin activity"/>
    <property type="evidence" value="ECO:0007669"/>
    <property type="project" value="TreeGrafter"/>
</dbReference>
<dbReference type="Proteomes" id="UP000298596">
    <property type="component" value="Chromosome"/>
</dbReference>
<keyword evidence="4" id="KW-1134">Transmembrane beta strand</keyword>
<dbReference type="PANTHER" id="PTHR30026:SF22">
    <property type="entry name" value="OUTER MEMBRANE EFFLUX PROTEIN"/>
    <property type="match status" value="1"/>
</dbReference>
<evidence type="ECO:0000313" key="11">
    <source>
        <dbReference type="EMBL" id="QCO01426.1"/>
    </source>
</evidence>
<keyword evidence="3" id="KW-0813">Transport</keyword>
<evidence type="ECO:0008006" key="13">
    <source>
        <dbReference type="Google" id="ProtNLM"/>
    </source>
</evidence>
<evidence type="ECO:0000256" key="3">
    <source>
        <dbReference type="ARBA" id="ARBA00022448"/>
    </source>
</evidence>
<feature type="chain" id="PRO_5020403189" description="Outer membrane protein" evidence="10">
    <location>
        <begin position="32"/>
        <end position="469"/>
    </location>
</feature>
<evidence type="ECO:0000313" key="12">
    <source>
        <dbReference type="Proteomes" id="UP000298596"/>
    </source>
</evidence>
<dbReference type="GO" id="GO:0015562">
    <property type="term" value="F:efflux transmembrane transporter activity"/>
    <property type="evidence" value="ECO:0007669"/>
    <property type="project" value="InterPro"/>
</dbReference>
<evidence type="ECO:0000256" key="9">
    <source>
        <dbReference type="SAM" id="MobiDB-lite"/>
    </source>
</evidence>
<dbReference type="InterPro" id="IPR010130">
    <property type="entry name" value="T1SS_OMP_TolC"/>
</dbReference>
<evidence type="ECO:0000256" key="7">
    <source>
        <dbReference type="ARBA" id="ARBA00023237"/>
    </source>
</evidence>
<evidence type="ECO:0000256" key="5">
    <source>
        <dbReference type="ARBA" id="ARBA00022692"/>
    </source>
</evidence>
<dbReference type="Pfam" id="PF02321">
    <property type="entry name" value="OEP"/>
    <property type="match status" value="2"/>
</dbReference>
<comment type="similarity">
    <text evidence="2">Belongs to the outer membrane factor (OMF) (TC 1.B.17) family.</text>
</comment>
<proteinExistence type="inferred from homology"/>
<sequence>MTVRSRFARHLMATALTLGVAFVGGIDTASAQSLEDALAQAYSNNPALAAQRARQRAVDESVPQALSGYRPTVRATAGVTRSASNSNGRDVRTGQTTEFESENNAKSVGISATQPLYDATVGPAVRRAERTVEAQRATVLANEQQILLNAAAAYLDVVQNQAVLELQANNEQVLRRQLDAARDRFRVGEYTRTDVSQSESRLAASIAARISADGTLQASRATYERVVGSMPGKLKAPKPKFKLPGTLDEVVEMARSNNPSVLSATYTEAAQREAVDQQFGRLLPSANLSAQGTRTIDAGSSSGLEIKRQDGLQLTAQITIPLYQAGLPEALTREAKHTANQARLQIDDTRRQAVEAAISAWQGLQAARASIESYNSQIRAAEIALEGVRQEAQVGSRTVLDVLNQEQELLNARVNLVRAQRTEMVQAFTVLGAIGQLTARQLNLPVQYYDADTHYKQVRNKWIGTGVPE</sequence>
<comment type="subcellular location">
    <subcellularLocation>
        <location evidence="1">Cell outer membrane</location>
    </subcellularLocation>
</comment>
<keyword evidence="8" id="KW-0175">Coiled coil</keyword>
<organism evidence="11 12">
    <name type="scientific">Azospirillum brasilense</name>
    <dbReference type="NCBI Taxonomy" id="192"/>
    <lineage>
        <taxon>Bacteria</taxon>
        <taxon>Pseudomonadati</taxon>
        <taxon>Pseudomonadota</taxon>
        <taxon>Alphaproteobacteria</taxon>
        <taxon>Rhodospirillales</taxon>
        <taxon>Azospirillaceae</taxon>
        <taxon>Azospirillum</taxon>
    </lineage>
</organism>
<dbReference type="GO" id="GO:0009279">
    <property type="term" value="C:cell outer membrane"/>
    <property type="evidence" value="ECO:0007669"/>
    <property type="project" value="UniProtKB-SubCell"/>
</dbReference>
<keyword evidence="10" id="KW-0732">Signal</keyword>
<dbReference type="SUPFAM" id="SSF56954">
    <property type="entry name" value="Outer membrane efflux proteins (OEP)"/>
    <property type="match status" value="1"/>
</dbReference>
<protein>
    <recommendedName>
        <fullName evidence="13">Outer membrane protein</fullName>
    </recommendedName>
</protein>
<feature type="coiled-coil region" evidence="8">
    <location>
        <begin position="364"/>
        <end position="422"/>
    </location>
</feature>
<gene>
    <name evidence="11" type="ORF">D3867_04825</name>
</gene>
<feature type="region of interest" description="Disordered" evidence="9">
    <location>
        <begin position="69"/>
        <end position="107"/>
    </location>
</feature>
<evidence type="ECO:0000256" key="2">
    <source>
        <dbReference type="ARBA" id="ARBA00007613"/>
    </source>
</evidence>
<dbReference type="EMBL" id="CP032330">
    <property type="protein sequence ID" value="QCO01426.1"/>
    <property type="molecule type" value="Genomic_DNA"/>
</dbReference>
<dbReference type="InterPro" id="IPR003423">
    <property type="entry name" value="OMP_efflux"/>
</dbReference>
<dbReference type="Gene3D" id="1.20.1600.10">
    <property type="entry name" value="Outer membrane efflux proteins (OEP)"/>
    <property type="match status" value="1"/>
</dbReference>
<evidence type="ECO:0000256" key="8">
    <source>
        <dbReference type="SAM" id="Coils"/>
    </source>
</evidence>
<keyword evidence="7" id="KW-0998">Cell outer membrane</keyword>
<evidence type="ECO:0000256" key="10">
    <source>
        <dbReference type="SAM" id="SignalP"/>
    </source>
</evidence>
<dbReference type="AlphaFoldDB" id="A0A4D8Q0E6"/>
<dbReference type="NCBIfam" id="TIGR01844">
    <property type="entry name" value="type_I_sec_TolC"/>
    <property type="match status" value="1"/>
</dbReference>
<name>A0A4D8Q0E6_AZOBR</name>
<dbReference type="PANTHER" id="PTHR30026">
    <property type="entry name" value="OUTER MEMBRANE PROTEIN TOLC"/>
    <property type="match status" value="1"/>
</dbReference>
<feature type="signal peptide" evidence="10">
    <location>
        <begin position="1"/>
        <end position="31"/>
    </location>
</feature>
<evidence type="ECO:0000256" key="4">
    <source>
        <dbReference type="ARBA" id="ARBA00022452"/>
    </source>
</evidence>
<dbReference type="InterPro" id="IPR051906">
    <property type="entry name" value="TolC-like"/>
</dbReference>
<evidence type="ECO:0000256" key="6">
    <source>
        <dbReference type="ARBA" id="ARBA00023136"/>
    </source>
</evidence>